<evidence type="ECO:0008006" key="6">
    <source>
        <dbReference type="Google" id="ProtNLM"/>
    </source>
</evidence>
<keyword evidence="2" id="KW-0802">TPR repeat</keyword>
<keyword evidence="1" id="KW-0677">Repeat</keyword>
<dbReference type="PANTHER" id="PTHR19860">
    <property type="entry name" value="DDB1- AND CUL4-ASSOCIATED FACTOR 12-RELATED"/>
    <property type="match status" value="1"/>
</dbReference>
<organism evidence="4 5">
    <name type="scientific">Mytilus edulis</name>
    <name type="common">Blue mussel</name>
    <dbReference type="NCBI Taxonomy" id="6550"/>
    <lineage>
        <taxon>Eukaryota</taxon>
        <taxon>Metazoa</taxon>
        <taxon>Spiralia</taxon>
        <taxon>Lophotrochozoa</taxon>
        <taxon>Mollusca</taxon>
        <taxon>Bivalvia</taxon>
        <taxon>Autobranchia</taxon>
        <taxon>Pteriomorphia</taxon>
        <taxon>Mytilida</taxon>
        <taxon>Mytiloidea</taxon>
        <taxon>Mytilidae</taxon>
        <taxon>Mytilinae</taxon>
        <taxon>Mytilus</taxon>
    </lineage>
</organism>
<feature type="compositionally biased region" description="Low complexity" evidence="3">
    <location>
        <begin position="1162"/>
        <end position="1174"/>
    </location>
</feature>
<dbReference type="Gene3D" id="1.25.40.10">
    <property type="entry name" value="Tetratricopeptide repeat domain"/>
    <property type="match status" value="2"/>
</dbReference>
<dbReference type="SUPFAM" id="SSF52540">
    <property type="entry name" value="P-loop containing nucleoside triphosphate hydrolases"/>
    <property type="match status" value="1"/>
</dbReference>
<evidence type="ECO:0000256" key="2">
    <source>
        <dbReference type="PROSITE-ProRule" id="PRU00339"/>
    </source>
</evidence>
<dbReference type="InterPro" id="IPR027417">
    <property type="entry name" value="P-loop_NTPase"/>
</dbReference>
<feature type="compositionally biased region" description="Polar residues" evidence="3">
    <location>
        <begin position="1050"/>
        <end position="1061"/>
    </location>
</feature>
<dbReference type="SUPFAM" id="SSF48452">
    <property type="entry name" value="TPR-like"/>
    <property type="match status" value="2"/>
</dbReference>
<dbReference type="PANTHER" id="PTHR19860:SF14">
    <property type="entry name" value="DUF4062 DOMAIN-CONTAINING PROTEIN"/>
    <property type="match status" value="1"/>
</dbReference>
<gene>
    <name evidence="4" type="ORF">MEDL_24071</name>
</gene>
<protein>
    <recommendedName>
        <fullName evidence="6">NACHT domain-containing protein</fullName>
    </recommendedName>
</protein>
<dbReference type="GO" id="GO:0080008">
    <property type="term" value="C:Cul4-RING E3 ubiquitin ligase complex"/>
    <property type="evidence" value="ECO:0007669"/>
    <property type="project" value="TreeGrafter"/>
</dbReference>
<evidence type="ECO:0000313" key="5">
    <source>
        <dbReference type="Proteomes" id="UP000683360"/>
    </source>
</evidence>
<evidence type="ECO:0000313" key="4">
    <source>
        <dbReference type="EMBL" id="CAG2209973.1"/>
    </source>
</evidence>
<dbReference type="Gene3D" id="3.40.50.300">
    <property type="entry name" value="P-loop containing nucleotide triphosphate hydrolases"/>
    <property type="match status" value="1"/>
</dbReference>
<evidence type="ECO:0000256" key="1">
    <source>
        <dbReference type="ARBA" id="ARBA00022737"/>
    </source>
</evidence>
<proteinExistence type="predicted"/>
<dbReference type="InterPro" id="IPR051191">
    <property type="entry name" value="DCAF12"/>
</dbReference>
<evidence type="ECO:0000256" key="3">
    <source>
        <dbReference type="SAM" id="MobiDB-lite"/>
    </source>
</evidence>
<dbReference type="InterPro" id="IPR019734">
    <property type="entry name" value="TPR_rpt"/>
</dbReference>
<sequence>MLDVVNFFSNNVRIDANVNKQQKGGKQKKPVKVFITTYSDEFYTERDIVRKEVLPELKSWCESKHLTVEEQFVKWGSKHPDRRDVTELEKIQTCIETCYFQDVMPIFINITSESVGWVPMWDECPDEVVENYIEAYGLVVEDLEVMNGAFRQDNQNSLFMMRNDDFLKNLPIDDQKYFLKKTPASETIIKIGDKISQKFPINRVVKYNCEEYKGLSSKNKPKLKLSDSFKQKVTDLCIYSKNCDYCGDQVTSYSPVDNTVSQEHLTYMKNKSSTVIGRDDIIKVIEDYIFKEEKDVPLFVIGEAGIGKSSVMCKAAYTIYKNLGHIPCPGGKSWTLFFHFVGAIPGSCCLETMLKRLLKEADLVNDSSIPRGVEATAQSCCSMLANPSIKPIIIFIDGLNQFSDDQASKVMSWLPRKLAPHVRCIFSSVTDSHQYKTVISRESKPIELLLEPLDRQSRSILSKGWCKKFDQELTGTQLDALLSKSSSENLLWLSLACEEIKLVCDLDQIDKKINDLPEGLPNLFEYMLMRLENESGSNLVIGTLCLLEASFAGLYELELRQILGHENTLMPPSPFDEKDEKESSEKEVIKVMDPVSSRKWNAIMKTLQPYLRYNGESKEGRLDFYHRALSKAVRRRYFVKSEDKGAAEEHSEEYYWWHKKLAESFEHSQNDERFVEEYLYQLVCTDDTYRLTECLCDWRVFDKLYHEEYSSKLLEYWRKVGSTHVMINKYGEALHGLEAHSAHKEEAVSIRYEKVCRVIVQCGKYHDALDLLKTAMKIEEKELGARPHRMVELYALMAEIYDEKLKLNDFVSPSQLPDLRKTIHYGKKSIAIRKTLPGTYHKFKLGMSLMKLAFNLESWEACGGGPELTGTSALEEGNRYIDKALKIFQELNDMGHYAEALMTKGVLAKRGSMEQLKLYNEAMDLCMQMYGEYHILMSRLYINIGIVYEDNCDYKKAYEYFKKWARISEEILGPDHPKTKRARGVLRESRYQNIARNLDEWERTGHDSSPGEENVDETERRDLENFYDDSSDQNDINLVVSDCNQNLVSVGNLPNNEQDALNSEEEVSNGYFEEASSHDGSSSSSDNESENSDHENLYDDCLDEYAEQYAMINPIDDNLMNELNINIDDNDDVDDEIEQITSRENYDNEAETDNRYAIYAGDNNSENESDNCSNTRQRVNQL</sequence>
<dbReference type="EMBL" id="CAJPWZ010001218">
    <property type="protein sequence ID" value="CAG2209973.1"/>
    <property type="molecule type" value="Genomic_DNA"/>
</dbReference>
<comment type="caution">
    <text evidence="4">The sequence shown here is derived from an EMBL/GenBank/DDBJ whole genome shotgun (WGS) entry which is preliminary data.</text>
</comment>
<accession>A0A8S3RLC2</accession>
<reference evidence="4" key="1">
    <citation type="submission" date="2021-03" db="EMBL/GenBank/DDBJ databases">
        <authorList>
            <person name="Bekaert M."/>
        </authorList>
    </citation>
    <scope>NUCLEOTIDE SEQUENCE</scope>
</reference>
<dbReference type="AlphaFoldDB" id="A0A8S3RLC2"/>
<dbReference type="OrthoDB" id="2325716at2759"/>
<dbReference type="InterPro" id="IPR011990">
    <property type="entry name" value="TPR-like_helical_dom_sf"/>
</dbReference>
<name>A0A8S3RLC2_MYTED</name>
<feature type="region of interest" description="Disordered" evidence="3">
    <location>
        <begin position="1160"/>
        <end position="1182"/>
    </location>
</feature>
<dbReference type="PROSITE" id="PS50005">
    <property type="entry name" value="TPR"/>
    <property type="match status" value="1"/>
</dbReference>
<dbReference type="Proteomes" id="UP000683360">
    <property type="component" value="Unassembled WGS sequence"/>
</dbReference>
<keyword evidence="5" id="KW-1185">Reference proteome</keyword>
<feature type="region of interest" description="Disordered" evidence="3">
    <location>
        <begin position="1050"/>
        <end position="1095"/>
    </location>
</feature>
<feature type="repeat" description="TPR" evidence="2">
    <location>
        <begin position="938"/>
        <end position="971"/>
    </location>
</feature>